<sequence length="163" mass="17714">MISGTYALPAVLTRELSANNTCDARKYSHLIGSIQETMFIQKQELQGLQTLQTLSTQSINAKAPSNDTQSDFQLNQVSIVSTEQKAIAVRERSQRLADELNSPSAMGLAIVAQAQVAAMIDVQSLQGGVDADMKMLQSLVERVKTAMTQNEENLRVVDKGCGK</sequence>
<dbReference type="OrthoDB" id="3638982at2759"/>
<keyword evidence="2" id="KW-1185">Reference proteome</keyword>
<dbReference type="EMBL" id="JAPEVA010000007">
    <property type="protein sequence ID" value="KAJ4410760.1"/>
    <property type="molecule type" value="Genomic_DNA"/>
</dbReference>
<reference evidence="1" key="1">
    <citation type="submission" date="2022-10" db="EMBL/GenBank/DDBJ databases">
        <title>Tapping the CABI collections for fungal endophytes: first genome assemblies for Collariella, Neodidymelliopsis, Ascochyta clinopodiicola, Didymella pomorum, Didymosphaeria variabile, Neocosmospora piperis and Neocucurbitaria cava.</title>
        <authorList>
            <person name="Hill R."/>
        </authorList>
    </citation>
    <scope>NUCLEOTIDE SEQUENCE</scope>
    <source>
        <strain evidence="1">IMI 355091</strain>
    </source>
</reference>
<dbReference type="Proteomes" id="UP001140510">
    <property type="component" value="Unassembled WGS sequence"/>
</dbReference>
<dbReference type="AlphaFoldDB" id="A0A9W9DA39"/>
<organism evidence="1 2">
    <name type="scientific">Didymella pomorum</name>
    <dbReference type="NCBI Taxonomy" id="749634"/>
    <lineage>
        <taxon>Eukaryota</taxon>
        <taxon>Fungi</taxon>
        <taxon>Dikarya</taxon>
        <taxon>Ascomycota</taxon>
        <taxon>Pezizomycotina</taxon>
        <taxon>Dothideomycetes</taxon>
        <taxon>Pleosporomycetidae</taxon>
        <taxon>Pleosporales</taxon>
        <taxon>Pleosporineae</taxon>
        <taxon>Didymellaceae</taxon>
        <taxon>Didymella</taxon>
    </lineage>
</organism>
<name>A0A9W9DA39_9PLEO</name>
<evidence type="ECO:0000313" key="1">
    <source>
        <dbReference type="EMBL" id="KAJ4410760.1"/>
    </source>
</evidence>
<proteinExistence type="predicted"/>
<evidence type="ECO:0000313" key="2">
    <source>
        <dbReference type="Proteomes" id="UP001140510"/>
    </source>
</evidence>
<accession>A0A9W9DA39</accession>
<gene>
    <name evidence="1" type="ORF">N0V91_001688</name>
</gene>
<comment type="caution">
    <text evidence="1">The sequence shown here is derived from an EMBL/GenBank/DDBJ whole genome shotgun (WGS) entry which is preliminary data.</text>
</comment>
<protein>
    <submittedName>
        <fullName evidence="1">Uncharacterized protein</fullName>
    </submittedName>
</protein>